<evidence type="ECO:0000256" key="4">
    <source>
        <dbReference type="ARBA" id="ARBA00023239"/>
    </source>
</evidence>
<organism evidence="8 9">
    <name type="scientific">Mycolicibacterium murale</name>
    <dbReference type="NCBI Taxonomy" id="182220"/>
    <lineage>
        <taxon>Bacteria</taxon>
        <taxon>Bacillati</taxon>
        <taxon>Actinomycetota</taxon>
        <taxon>Actinomycetes</taxon>
        <taxon>Mycobacteriales</taxon>
        <taxon>Mycobacteriaceae</taxon>
        <taxon>Mycolicibacterium</taxon>
    </lineage>
</organism>
<name>A0A7I9WGR2_9MYCO</name>
<feature type="domain" description="DinB-like" evidence="7">
    <location>
        <begin position="12"/>
        <end position="141"/>
    </location>
</feature>
<evidence type="ECO:0000259" key="7">
    <source>
        <dbReference type="Pfam" id="PF12867"/>
    </source>
</evidence>
<dbReference type="SUPFAM" id="SSF109854">
    <property type="entry name" value="DinB/YfiT-like putative metalloenzymes"/>
    <property type="match status" value="1"/>
</dbReference>
<dbReference type="Gene3D" id="3.40.640.10">
    <property type="entry name" value="Type I PLP-dependent aspartate aminotransferase-like (Major domain)"/>
    <property type="match status" value="1"/>
</dbReference>
<evidence type="ECO:0000256" key="2">
    <source>
        <dbReference type="ARBA" id="ARBA00012224"/>
    </source>
</evidence>
<comment type="cofactor">
    <cofactor evidence="1">
        <name>pyridoxal 5'-phosphate</name>
        <dbReference type="ChEBI" id="CHEBI:597326"/>
    </cofactor>
</comment>
<dbReference type="Gene3D" id="3.90.1150.10">
    <property type="entry name" value="Aspartate Aminotransferase, domain 1"/>
    <property type="match status" value="1"/>
</dbReference>
<gene>
    <name evidence="8" type="ORF">MMUR_10770</name>
</gene>
<dbReference type="InterPro" id="IPR024775">
    <property type="entry name" value="DinB-like"/>
</dbReference>
<dbReference type="Gene3D" id="1.20.120.450">
    <property type="entry name" value="dinb family like domain"/>
    <property type="match status" value="1"/>
</dbReference>
<accession>A0A7I9WGR2</accession>
<dbReference type="Pfam" id="PF00155">
    <property type="entry name" value="Aminotran_1_2"/>
    <property type="match status" value="1"/>
</dbReference>
<dbReference type="InterPro" id="IPR051798">
    <property type="entry name" value="Class-II_PLP-Dep_Aminotrans"/>
</dbReference>
<comment type="similarity">
    <text evidence="5">Belongs to the class-II pyridoxal-phosphate-dependent aminotransferase family. MalY/PatB cystathionine beta-lyase subfamily.</text>
</comment>
<evidence type="ECO:0000256" key="3">
    <source>
        <dbReference type="ARBA" id="ARBA00022898"/>
    </source>
</evidence>
<dbReference type="Proteomes" id="UP000465241">
    <property type="component" value="Unassembled WGS sequence"/>
</dbReference>
<dbReference type="GO" id="GO:0047804">
    <property type="term" value="F:cysteine-S-conjugate beta-lyase activity"/>
    <property type="evidence" value="ECO:0007669"/>
    <property type="project" value="UniProtKB-EC"/>
</dbReference>
<keyword evidence="3" id="KW-0663">Pyridoxal phosphate</keyword>
<dbReference type="EMBL" id="BLKT01000003">
    <property type="protein sequence ID" value="GFG56941.1"/>
    <property type="molecule type" value="Genomic_DNA"/>
</dbReference>
<evidence type="ECO:0000313" key="8">
    <source>
        <dbReference type="EMBL" id="GFG56941.1"/>
    </source>
</evidence>
<sequence length="522" mass="57553">MLTRDDYLYFTDRALDGMAAIVEQLGDERANASAYPGANTPYALLHHCLAVIDTWVGGFVRGRPVDRDRESEFTASGSVAELVVRYQQTRERMRADVLEADPDAPLLQQPPTEFLGPTRELTQGAALQHVFEELAQHHGQMESLRDILITRAPAQPERLRDGHGAKWTAIPPTVLPAWVADMDLGIPPAVSTAMRRTIDLEDLGYPFWTGGDPVISAFTDRMISRYGWTPVPDRTRVFSDLIQILQVVIEQATKPGDAVALHVPTYPPFLAAIERAGRTLVPLQELGDGQHRPRLLIVVNPHNPTGHVLSIQELRVLADFAVTEQIPVLSDEIHSDLIYAPHTHIPFASLGPDVAALTITATSATKAFNLAGIRCAVAHIGHEPTAQALDRAPLDYFGTPSVLSRVATVAAWRDSDAWQKELTELLHRNRERVSGWAATHPEIEYQAPEATYLAWLDFRGTALADDPAAHLLRGGVQLSPGADFSQHTDVDTASFARLNFATTPDVLEQILERIDRCLRTAR</sequence>
<dbReference type="InterPro" id="IPR015421">
    <property type="entry name" value="PyrdxlP-dep_Trfase_major"/>
</dbReference>
<dbReference type="EC" id="4.4.1.13" evidence="2"/>
<evidence type="ECO:0000256" key="1">
    <source>
        <dbReference type="ARBA" id="ARBA00001933"/>
    </source>
</evidence>
<dbReference type="InterPro" id="IPR015422">
    <property type="entry name" value="PyrdxlP-dep_Trfase_small"/>
</dbReference>
<evidence type="ECO:0000313" key="9">
    <source>
        <dbReference type="Proteomes" id="UP000465241"/>
    </source>
</evidence>
<reference evidence="8 9" key="1">
    <citation type="journal article" date="2019" name="Emerg. Microbes Infect.">
        <title>Comprehensive subspecies identification of 175 nontuberculous mycobacteria species based on 7547 genomic profiles.</title>
        <authorList>
            <person name="Matsumoto Y."/>
            <person name="Kinjo T."/>
            <person name="Motooka D."/>
            <person name="Nabeya D."/>
            <person name="Jung N."/>
            <person name="Uechi K."/>
            <person name="Horii T."/>
            <person name="Iida T."/>
            <person name="Fujita J."/>
            <person name="Nakamura S."/>
        </authorList>
    </citation>
    <scope>NUCLEOTIDE SEQUENCE [LARGE SCALE GENOMIC DNA]</scope>
    <source>
        <strain evidence="8 9">JCM 13392</strain>
    </source>
</reference>
<dbReference type="InterPro" id="IPR004839">
    <property type="entry name" value="Aminotransferase_I/II_large"/>
</dbReference>
<evidence type="ECO:0000256" key="5">
    <source>
        <dbReference type="ARBA" id="ARBA00037974"/>
    </source>
</evidence>
<dbReference type="GO" id="GO:0030170">
    <property type="term" value="F:pyridoxal phosphate binding"/>
    <property type="evidence" value="ECO:0007669"/>
    <property type="project" value="InterPro"/>
</dbReference>
<keyword evidence="9" id="KW-1185">Reference proteome</keyword>
<dbReference type="SUPFAM" id="SSF53383">
    <property type="entry name" value="PLP-dependent transferases"/>
    <property type="match status" value="1"/>
</dbReference>
<dbReference type="PANTHER" id="PTHR43525">
    <property type="entry name" value="PROTEIN MALY"/>
    <property type="match status" value="1"/>
</dbReference>
<dbReference type="Pfam" id="PF12867">
    <property type="entry name" value="DinB_2"/>
    <property type="match status" value="1"/>
</dbReference>
<dbReference type="CDD" id="cd00609">
    <property type="entry name" value="AAT_like"/>
    <property type="match status" value="1"/>
</dbReference>
<protein>
    <recommendedName>
        <fullName evidence="2">cysteine-S-conjugate beta-lyase</fullName>
        <ecNumber evidence="2">4.4.1.13</ecNumber>
    </recommendedName>
</protein>
<proteinExistence type="inferred from homology"/>
<keyword evidence="4" id="KW-0456">Lyase</keyword>
<dbReference type="InterPro" id="IPR034660">
    <property type="entry name" value="DinB/YfiT-like"/>
</dbReference>
<dbReference type="AlphaFoldDB" id="A0A7I9WGR2"/>
<dbReference type="PANTHER" id="PTHR43525:SF2">
    <property type="entry name" value="CYSTATHIONINE BETA-LYASE-RELATED"/>
    <property type="match status" value="1"/>
</dbReference>
<dbReference type="InterPro" id="IPR015424">
    <property type="entry name" value="PyrdxlP-dep_Trfase"/>
</dbReference>
<evidence type="ECO:0000259" key="6">
    <source>
        <dbReference type="Pfam" id="PF00155"/>
    </source>
</evidence>
<feature type="domain" description="Aminotransferase class I/classII large" evidence="6">
    <location>
        <begin position="237"/>
        <end position="514"/>
    </location>
</feature>
<comment type="caution">
    <text evidence="8">The sequence shown here is derived from an EMBL/GenBank/DDBJ whole genome shotgun (WGS) entry which is preliminary data.</text>
</comment>